<evidence type="ECO:0000259" key="4">
    <source>
        <dbReference type="PROSITE" id="PS50112"/>
    </source>
</evidence>
<dbReference type="Gene3D" id="3.30.450.20">
    <property type="entry name" value="PAS domain"/>
    <property type="match status" value="1"/>
</dbReference>
<feature type="domain" description="PAS" evidence="4">
    <location>
        <begin position="96"/>
        <end position="138"/>
    </location>
</feature>
<dbReference type="PANTHER" id="PTHR47429:SF2">
    <property type="entry name" value="PROTEIN TWIN LOV 1"/>
    <property type="match status" value="1"/>
</dbReference>
<dbReference type="AlphaFoldDB" id="A0A3A6Q0Y6"/>
<keyword evidence="6" id="KW-1185">Reference proteome</keyword>
<name>A0A3A6Q0Y6_9EURY</name>
<keyword evidence="3" id="KW-0157">Chromophore</keyword>
<evidence type="ECO:0000313" key="6">
    <source>
        <dbReference type="Proteomes" id="UP000276588"/>
    </source>
</evidence>
<evidence type="ECO:0000256" key="2">
    <source>
        <dbReference type="ARBA" id="ARBA00022643"/>
    </source>
</evidence>
<proteinExistence type="predicted"/>
<evidence type="ECO:0000256" key="1">
    <source>
        <dbReference type="ARBA" id="ARBA00022630"/>
    </source>
</evidence>
<evidence type="ECO:0000256" key="3">
    <source>
        <dbReference type="ARBA" id="ARBA00022991"/>
    </source>
</evidence>
<comment type="caution">
    <text evidence="5">The sequence shown here is derived from an EMBL/GenBank/DDBJ whole genome shotgun (WGS) entry which is preliminary data.</text>
</comment>
<dbReference type="PANTHER" id="PTHR47429">
    <property type="entry name" value="PROTEIN TWIN LOV 1"/>
    <property type="match status" value="1"/>
</dbReference>
<dbReference type="Pfam" id="PF13426">
    <property type="entry name" value="PAS_9"/>
    <property type="match status" value="1"/>
</dbReference>
<gene>
    <name evidence="5" type="ORF">DM826_09045</name>
</gene>
<reference evidence="5 6" key="1">
    <citation type="submission" date="2018-06" db="EMBL/GenBank/DDBJ databases">
        <title>Halonotius sp. F13-13 a new haloarchaeeon isolated from a solar saltern from Isla Cristina, Huelva, Spain.</title>
        <authorList>
            <person name="Duran-Viseras A."/>
            <person name="Sanchez-Porro C."/>
            <person name="Ventosa A."/>
        </authorList>
    </citation>
    <scope>NUCLEOTIDE SEQUENCE [LARGE SCALE GENOMIC DNA]</scope>
    <source>
        <strain evidence="5 6">F13-13</strain>
    </source>
</reference>
<organism evidence="5 6">
    <name type="scientific">Halonotius aquaticus</name>
    <dbReference type="NCBI Taxonomy" id="2216978"/>
    <lineage>
        <taxon>Archaea</taxon>
        <taxon>Methanobacteriati</taxon>
        <taxon>Methanobacteriota</taxon>
        <taxon>Stenosarchaea group</taxon>
        <taxon>Halobacteria</taxon>
        <taxon>Halobacteriales</taxon>
        <taxon>Haloferacaceae</taxon>
        <taxon>Halonotius</taxon>
    </lineage>
</organism>
<protein>
    <recommendedName>
        <fullName evidence="4">PAS domain-containing protein</fullName>
    </recommendedName>
</protein>
<dbReference type="CDD" id="cd00130">
    <property type="entry name" value="PAS"/>
    <property type="match status" value="1"/>
</dbReference>
<dbReference type="InterPro" id="IPR035965">
    <property type="entry name" value="PAS-like_dom_sf"/>
</dbReference>
<dbReference type="NCBIfam" id="TIGR00229">
    <property type="entry name" value="sensory_box"/>
    <property type="match status" value="1"/>
</dbReference>
<keyword evidence="1" id="KW-0285">Flavoprotein</keyword>
<sequence length="192" mass="20127">MDLNAYMARSPTAGMAESADVGALLRQHVDDGPTIPSTAVADSLAAALGEIRTAAAPETYGGGDETAIGWATPAMDTAPISMVITGPAYEDNPVWYANDAFESLTGYAEADVLGENLRCLQGPETAAEPVATLREATEIWTAAITELQNYRADGTPFYSRVAIAPIPDETGTISNWVGFQEPVETAIDTSSP</sequence>
<dbReference type="InterPro" id="IPR000014">
    <property type="entry name" value="PAS"/>
</dbReference>
<dbReference type="PROSITE" id="PS50112">
    <property type="entry name" value="PAS"/>
    <property type="match status" value="1"/>
</dbReference>
<dbReference type="SUPFAM" id="SSF55785">
    <property type="entry name" value="PYP-like sensor domain (PAS domain)"/>
    <property type="match status" value="1"/>
</dbReference>
<dbReference type="Proteomes" id="UP000276588">
    <property type="component" value="Unassembled WGS sequence"/>
</dbReference>
<dbReference type="EMBL" id="QKNY01000013">
    <property type="protein sequence ID" value="RJX42824.1"/>
    <property type="molecule type" value="Genomic_DNA"/>
</dbReference>
<evidence type="ECO:0000313" key="5">
    <source>
        <dbReference type="EMBL" id="RJX42824.1"/>
    </source>
</evidence>
<keyword evidence="2" id="KW-0288">FMN</keyword>
<accession>A0A3A6Q0Y6</accession>